<dbReference type="Proteomes" id="UP000509750">
    <property type="component" value="Chromosome"/>
</dbReference>
<dbReference type="InterPro" id="IPR001147">
    <property type="entry name" value="Ribosomal_eL21"/>
</dbReference>
<dbReference type="InterPro" id="IPR008991">
    <property type="entry name" value="Translation_prot_SH3-like_sf"/>
</dbReference>
<evidence type="ECO:0000313" key="8">
    <source>
        <dbReference type="Proteomes" id="UP000509750"/>
    </source>
</evidence>
<evidence type="ECO:0000313" key="7">
    <source>
        <dbReference type="EMBL" id="QLG26575.1"/>
    </source>
</evidence>
<dbReference type="Gene3D" id="2.30.30.70">
    <property type="entry name" value="Ribosomal protein L21"/>
    <property type="match status" value="1"/>
</dbReference>
<dbReference type="GeneID" id="56027777"/>
<dbReference type="GO" id="GO:1990904">
    <property type="term" value="C:ribonucleoprotein complex"/>
    <property type="evidence" value="ECO:0007669"/>
    <property type="project" value="UniProtKB-KW"/>
</dbReference>
<comment type="similarity">
    <text evidence="1 5">Belongs to the eukaryotic ribosomal protein eL21 family.</text>
</comment>
<evidence type="ECO:0000256" key="3">
    <source>
        <dbReference type="ARBA" id="ARBA00023274"/>
    </source>
</evidence>
<reference evidence="7 8" key="1">
    <citation type="submission" date="2020-07" db="EMBL/GenBank/DDBJ databases">
        <title>Gai3-2, isolated from salt lake.</title>
        <authorList>
            <person name="Cui H."/>
            <person name="Shi X."/>
        </authorList>
    </citation>
    <scope>NUCLEOTIDE SEQUENCE [LARGE SCALE GENOMIC DNA]</scope>
    <source>
        <strain evidence="7 8">Gai3-2</strain>
    </source>
</reference>
<keyword evidence="2 5" id="KW-0689">Ribosomal protein</keyword>
<feature type="region of interest" description="Disordered" evidence="6">
    <location>
        <begin position="1"/>
        <end position="33"/>
    </location>
</feature>
<dbReference type="KEGG" id="halg:HUG10_03050"/>
<accession>A0A7D5KKD2</accession>
<dbReference type="EMBL" id="CP058529">
    <property type="protein sequence ID" value="QLG26575.1"/>
    <property type="molecule type" value="Genomic_DNA"/>
</dbReference>
<dbReference type="InterPro" id="IPR036948">
    <property type="entry name" value="Ribosomal_eL21_sf"/>
</dbReference>
<dbReference type="RefSeq" id="WP_179168150.1">
    <property type="nucleotide sequence ID" value="NZ_CP058529.1"/>
</dbReference>
<keyword evidence="3 5" id="KW-0687">Ribonucleoprotein</keyword>
<proteinExistence type="inferred from homology"/>
<dbReference type="HAMAP" id="MF_00369">
    <property type="entry name" value="Ribosomal_eL21"/>
    <property type="match status" value="1"/>
</dbReference>
<dbReference type="NCBIfam" id="NF003303">
    <property type="entry name" value="PRK04306.1"/>
    <property type="match status" value="1"/>
</dbReference>
<dbReference type="PROSITE" id="PS01171">
    <property type="entry name" value="RIBOSOMAL_L21E"/>
    <property type="match status" value="1"/>
</dbReference>
<organism evidence="7 8">
    <name type="scientific">Halorarum halophilum</name>
    <dbReference type="NCBI Taxonomy" id="2743090"/>
    <lineage>
        <taxon>Archaea</taxon>
        <taxon>Methanobacteriati</taxon>
        <taxon>Methanobacteriota</taxon>
        <taxon>Stenosarchaea group</taxon>
        <taxon>Halobacteria</taxon>
        <taxon>Halobacteriales</taxon>
        <taxon>Haloferacaceae</taxon>
        <taxon>Halorarum</taxon>
    </lineage>
</organism>
<sequence length="98" mass="10469">MPSSNGPLHGTRGKLSNDPRDRGTSPPQRAIAEFDDGQTVHLALDPSVPDGRFHPRFNGRTGSVIGEQGAAYKVEITDGGVTKTIIAKPAHLRAQKNE</sequence>
<dbReference type="GO" id="GO:0003735">
    <property type="term" value="F:structural constituent of ribosome"/>
    <property type="evidence" value="ECO:0007669"/>
    <property type="project" value="InterPro"/>
</dbReference>
<dbReference type="GO" id="GO:0006412">
    <property type="term" value="P:translation"/>
    <property type="evidence" value="ECO:0007669"/>
    <property type="project" value="UniProtKB-UniRule"/>
</dbReference>
<evidence type="ECO:0000256" key="1">
    <source>
        <dbReference type="ARBA" id="ARBA00008427"/>
    </source>
</evidence>
<keyword evidence="8" id="KW-1185">Reference proteome</keyword>
<dbReference type="GO" id="GO:0005840">
    <property type="term" value="C:ribosome"/>
    <property type="evidence" value="ECO:0007669"/>
    <property type="project" value="UniProtKB-KW"/>
</dbReference>
<protein>
    <recommendedName>
        <fullName evidence="4 5">Large ribosomal subunit protein eL21</fullName>
    </recommendedName>
</protein>
<evidence type="ECO:0000256" key="5">
    <source>
        <dbReference type="HAMAP-Rule" id="MF_00369"/>
    </source>
</evidence>
<dbReference type="InterPro" id="IPR022856">
    <property type="entry name" value="Ribosomal_eL21_arc"/>
</dbReference>
<dbReference type="Pfam" id="PF01157">
    <property type="entry name" value="Ribosomal_L21e"/>
    <property type="match status" value="1"/>
</dbReference>
<dbReference type="InterPro" id="IPR018259">
    <property type="entry name" value="Ribosomal_eL21_CS"/>
</dbReference>
<name>A0A7D5KKD2_9EURY</name>
<dbReference type="AlphaFoldDB" id="A0A7D5KKD2"/>
<evidence type="ECO:0000256" key="6">
    <source>
        <dbReference type="SAM" id="MobiDB-lite"/>
    </source>
</evidence>
<evidence type="ECO:0000256" key="2">
    <source>
        <dbReference type="ARBA" id="ARBA00022980"/>
    </source>
</evidence>
<evidence type="ECO:0000256" key="4">
    <source>
        <dbReference type="ARBA" id="ARBA00035219"/>
    </source>
</evidence>
<gene>
    <name evidence="5" type="primary">rpl21e</name>
    <name evidence="7" type="ORF">HUG10_03050</name>
</gene>
<dbReference type="SUPFAM" id="SSF50104">
    <property type="entry name" value="Translation proteins SH3-like domain"/>
    <property type="match status" value="1"/>
</dbReference>
<dbReference type="OrthoDB" id="6295at2157"/>